<feature type="domain" description="FAD/NAD(P)-binding" evidence="8">
    <location>
        <begin position="9"/>
        <end position="327"/>
    </location>
</feature>
<feature type="binding site" evidence="5">
    <location>
        <position position="313"/>
    </location>
    <ligand>
        <name>FAD</name>
        <dbReference type="ChEBI" id="CHEBI:57692"/>
    </ligand>
</feature>
<dbReference type="GO" id="GO:0000166">
    <property type="term" value="F:nucleotide binding"/>
    <property type="evidence" value="ECO:0007669"/>
    <property type="project" value="UniProtKB-KW"/>
</dbReference>
<dbReference type="OrthoDB" id="9800167at2"/>
<dbReference type="GO" id="GO:0004148">
    <property type="term" value="F:dihydrolipoyl dehydrogenase (NADH) activity"/>
    <property type="evidence" value="ECO:0007669"/>
    <property type="project" value="UniProtKB-EC"/>
</dbReference>
<protein>
    <submittedName>
        <fullName evidence="9">Dihydrolipoyl dehydrogenase</fullName>
        <ecNumber evidence="9">1.8.1.4</ecNumber>
    </submittedName>
</protein>
<gene>
    <name evidence="9" type="ORF">EC580_09310</name>
</gene>
<comment type="caution">
    <text evidence="9">The sequence shown here is derived from an EMBL/GenBank/DDBJ whole genome shotgun (WGS) entry which is preliminary data.</text>
</comment>
<dbReference type="Pfam" id="PF07992">
    <property type="entry name" value="Pyr_redox_2"/>
    <property type="match status" value="1"/>
</dbReference>
<dbReference type="PIRSF" id="PIRSF000350">
    <property type="entry name" value="Mercury_reductase_MerA"/>
    <property type="match status" value="1"/>
</dbReference>
<dbReference type="InterPro" id="IPR016156">
    <property type="entry name" value="FAD/NAD-linked_Rdtase_dimer_sf"/>
</dbReference>
<dbReference type="SUPFAM" id="SSF55424">
    <property type="entry name" value="FAD/NAD-linked reductases, dimerisation (C-terminal) domain"/>
    <property type="match status" value="1"/>
</dbReference>
<dbReference type="PANTHER" id="PTHR43014">
    <property type="entry name" value="MERCURIC REDUCTASE"/>
    <property type="match status" value="1"/>
</dbReference>
<evidence type="ECO:0000259" key="7">
    <source>
        <dbReference type="Pfam" id="PF02852"/>
    </source>
</evidence>
<evidence type="ECO:0000256" key="1">
    <source>
        <dbReference type="ARBA" id="ARBA00007532"/>
    </source>
</evidence>
<comment type="cofactor">
    <cofactor evidence="5">
        <name>FAD</name>
        <dbReference type="ChEBI" id="CHEBI:57692"/>
    </cofactor>
    <text evidence="5">Binds 1 FAD per subunit.</text>
</comment>
<reference evidence="9" key="1">
    <citation type="submission" date="2018-10" db="EMBL/GenBank/DDBJ databases">
        <title>Acidithiobacillus sulfuriphilus sp. nov.: an extremely acidophilic sulfur-oxidizing chemolithotroph isolated from a neutral pH environment.</title>
        <authorList>
            <person name="Falagan C."/>
            <person name="Moya-Beltran A."/>
            <person name="Quatrini R."/>
            <person name="Johnson D.B."/>
        </authorList>
    </citation>
    <scope>NUCLEOTIDE SEQUENCE [LARGE SCALE GENOMIC DNA]</scope>
    <source>
        <strain evidence="9">CJ-2</strain>
    </source>
</reference>
<dbReference type="PRINTS" id="PR00368">
    <property type="entry name" value="FADPNR"/>
</dbReference>
<keyword evidence="2" id="KW-0285">Flavoprotein</keyword>
<dbReference type="PANTHER" id="PTHR43014:SF5">
    <property type="entry name" value="GLUTATHIONE REDUCTASE (NADPH)"/>
    <property type="match status" value="1"/>
</dbReference>
<organism evidence="9">
    <name type="scientific">Acidithiobacillus sulfuriphilus</name>
    <dbReference type="NCBI Taxonomy" id="1867749"/>
    <lineage>
        <taxon>Bacteria</taxon>
        <taxon>Pseudomonadati</taxon>
        <taxon>Pseudomonadota</taxon>
        <taxon>Acidithiobacillia</taxon>
        <taxon>Acidithiobacillales</taxon>
        <taxon>Acidithiobacillaceae</taxon>
        <taxon>Acidithiobacillus</taxon>
    </lineage>
</organism>
<evidence type="ECO:0000256" key="4">
    <source>
        <dbReference type="PIRSR" id="PIRSR000350-2"/>
    </source>
</evidence>
<keyword evidence="5" id="KW-0520">NAD</keyword>
<dbReference type="Gene3D" id="3.30.390.30">
    <property type="match status" value="1"/>
</dbReference>
<dbReference type="Pfam" id="PF02852">
    <property type="entry name" value="Pyr_redox_dim"/>
    <property type="match status" value="1"/>
</dbReference>
<keyword evidence="3 5" id="KW-0274">FAD</keyword>
<feature type="disulfide bond" description="Redox-active" evidence="6">
    <location>
        <begin position="46"/>
        <end position="51"/>
    </location>
</feature>
<dbReference type="InterPro" id="IPR023753">
    <property type="entry name" value="FAD/NAD-binding_dom"/>
</dbReference>
<dbReference type="InterPro" id="IPR001100">
    <property type="entry name" value="Pyr_nuc-diS_OxRdtase"/>
</dbReference>
<dbReference type="InterPro" id="IPR004099">
    <property type="entry name" value="Pyr_nucl-diS_OxRdtase_dimer"/>
</dbReference>
<feature type="active site" description="Proton acceptor" evidence="4">
    <location>
        <position position="448"/>
    </location>
</feature>
<evidence type="ECO:0000256" key="3">
    <source>
        <dbReference type="ARBA" id="ARBA00022827"/>
    </source>
</evidence>
<comment type="similarity">
    <text evidence="1">Belongs to the class-I pyridine nucleotide-disulfide oxidoreductase family.</text>
</comment>
<dbReference type="RefSeq" id="WP_123104397.1">
    <property type="nucleotide sequence ID" value="NZ_CP127527.1"/>
</dbReference>
<dbReference type="EMBL" id="RIZI01000175">
    <property type="protein sequence ID" value="RNF60444.1"/>
    <property type="molecule type" value="Genomic_DNA"/>
</dbReference>
<evidence type="ECO:0000256" key="6">
    <source>
        <dbReference type="PIRSR" id="PIRSR000350-4"/>
    </source>
</evidence>
<sequence>MTMQRETIDVLTIGAGGGAYPAAFRLAKAGLSVVMTDPKGMMSGNCLYEGCVPSKAIRETGEILEGQRRFANLGLPGQVQVDYPRMVAHKDAIQARRYAQHAQELATCPNLRLISGSARFIDPHTVAVATGEGERHFHCRHIIVASGADVFVPPIPGAEHCLTSHDLYKPDPILKILPERMVVIGGGYIGLETASFFAAFGTRVVLLQKGPQILSGMDPSMVAMLLPLLNANIEMILNADVERIEAMGSGRRVHYRQGGVTQQVEGDVALMAVGRHPAIPAGTAEIGIEIGKRGIVVGPSLQTRFPHIYAAGDVNGQVPLFHAAVRQSLVAAHNILGGNRALDYADFHNVPTTIFTLPGAAYIGLTATQAAAQGIEVITGAYDFSEDSRAQILEAMGGGIRLFFAPGSLRLLGGWIVGIDAGQLIGEIGLAVANGLTAYDLAAFADQHPMSAEGIGKAARSIF</sequence>
<dbReference type="NCBIfam" id="NF004943">
    <property type="entry name" value="PRK06292.2-1"/>
    <property type="match status" value="1"/>
</dbReference>
<keyword evidence="9" id="KW-0560">Oxidoreductase</keyword>
<proteinExistence type="inferred from homology"/>
<feature type="binding site" evidence="5">
    <location>
        <position position="55"/>
    </location>
    <ligand>
        <name>FAD</name>
        <dbReference type="ChEBI" id="CHEBI:57692"/>
    </ligand>
</feature>
<evidence type="ECO:0000313" key="9">
    <source>
        <dbReference type="EMBL" id="RNF60444.1"/>
    </source>
</evidence>
<keyword evidence="5" id="KW-0547">Nucleotide-binding</keyword>
<evidence type="ECO:0000259" key="8">
    <source>
        <dbReference type="Pfam" id="PF07992"/>
    </source>
</evidence>
<feature type="binding site" evidence="5">
    <location>
        <position position="274"/>
    </location>
    <ligand>
        <name>NAD(+)</name>
        <dbReference type="ChEBI" id="CHEBI:57540"/>
    </ligand>
</feature>
<dbReference type="PRINTS" id="PR00411">
    <property type="entry name" value="PNDRDTASEI"/>
</dbReference>
<dbReference type="SUPFAM" id="SSF51905">
    <property type="entry name" value="FAD/NAD(P)-binding domain"/>
    <property type="match status" value="1"/>
</dbReference>
<evidence type="ECO:0000256" key="2">
    <source>
        <dbReference type="ARBA" id="ARBA00022630"/>
    </source>
</evidence>
<dbReference type="EC" id="1.8.1.4" evidence="9"/>
<dbReference type="AlphaFoldDB" id="A0A3M8QZV3"/>
<dbReference type="InterPro" id="IPR036188">
    <property type="entry name" value="FAD/NAD-bd_sf"/>
</dbReference>
<feature type="binding site" evidence="5">
    <location>
        <begin position="185"/>
        <end position="192"/>
    </location>
    <ligand>
        <name>NAD(+)</name>
        <dbReference type="ChEBI" id="CHEBI:57540"/>
    </ligand>
</feature>
<feature type="domain" description="Pyridine nucleotide-disulphide oxidoreductase dimerisation" evidence="7">
    <location>
        <begin position="350"/>
        <end position="458"/>
    </location>
</feature>
<name>A0A3M8QZV3_9PROT</name>
<dbReference type="Gene3D" id="3.50.50.60">
    <property type="entry name" value="FAD/NAD(P)-binding domain"/>
    <property type="match status" value="2"/>
</dbReference>
<accession>A0A3M8QZV3</accession>
<evidence type="ECO:0000256" key="5">
    <source>
        <dbReference type="PIRSR" id="PIRSR000350-3"/>
    </source>
</evidence>